<accession>A0ABD2B3M2</accession>
<name>A0ABD2B3M2_VESSQ</name>
<reference evidence="1 2" key="1">
    <citation type="journal article" date="2024" name="Ann. Entomol. Soc. Am.">
        <title>Genomic analyses of the southern and eastern yellowjacket wasps (Hymenoptera: Vespidae) reveal evolutionary signatures of social life.</title>
        <authorList>
            <person name="Catto M.A."/>
            <person name="Caine P.B."/>
            <person name="Orr S.E."/>
            <person name="Hunt B.G."/>
            <person name="Goodisman M.A.D."/>
        </authorList>
    </citation>
    <scope>NUCLEOTIDE SEQUENCE [LARGE SCALE GENOMIC DNA]</scope>
    <source>
        <strain evidence="1">233</strain>
        <tissue evidence="1">Head and thorax</tissue>
    </source>
</reference>
<dbReference type="EMBL" id="JAUDFV010000133">
    <property type="protein sequence ID" value="KAL2727301.1"/>
    <property type="molecule type" value="Genomic_DNA"/>
</dbReference>
<comment type="caution">
    <text evidence="1">The sequence shown here is derived from an EMBL/GenBank/DDBJ whole genome shotgun (WGS) entry which is preliminary data.</text>
</comment>
<dbReference type="Proteomes" id="UP001607302">
    <property type="component" value="Unassembled WGS sequence"/>
</dbReference>
<organism evidence="1 2">
    <name type="scientific">Vespula squamosa</name>
    <name type="common">Southern yellow jacket</name>
    <name type="synonym">Wasp</name>
    <dbReference type="NCBI Taxonomy" id="30214"/>
    <lineage>
        <taxon>Eukaryota</taxon>
        <taxon>Metazoa</taxon>
        <taxon>Ecdysozoa</taxon>
        <taxon>Arthropoda</taxon>
        <taxon>Hexapoda</taxon>
        <taxon>Insecta</taxon>
        <taxon>Pterygota</taxon>
        <taxon>Neoptera</taxon>
        <taxon>Endopterygota</taxon>
        <taxon>Hymenoptera</taxon>
        <taxon>Apocrita</taxon>
        <taxon>Aculeata</taxon>
        <taxon>Vespoidea</taxon>
        <taxon>Vespidae</taxon>
        <taxon>Vespinae</taxon>
        <taxon>Vespula</taxon>
    </lineage>
</organism>
<gene>
    <name evidence="1" type="ORF">V1478_007579</name>
</gene>
<proteinExistence type="predicted"/>
<sequence length="71" mass="8336">MGELCYSRLIKQTNKIVMFFISHIKKFPRFHTNKRRLTEEFFNVSGLENELKEKYSRSRAAAGTFDTCGGR</sequence>
<keyword evidence="2" id="KW-1185">Reference proteome</keyword>
<protein>
    <submittedName>
        <fullName evidence="1">Uncharacterized protein</fullName>
    </submittedName>
</protein>
<dbReference type="AlphaFoldDB" id="A0ABD2B3M2"/>
<evidence type="ECO:0000313" key="2">
    <source>
        <dbReference type="Proteomes" id="UP001607302"/>
    </source>
</evidence>
<evidence type="ECO:0000313" key="1">
    <source>
        <dbReference type="EMBL" id="KAL2727301.1"/>
    </source>
</evidence>